<evidence type="ECO:0000256" key="4">
    <source>
        <dbReference type="ARBA" id="ARBA00023136"/>
    </source>
</evidence>
<evidence type="ECO:0000256" key="1">
    <source>
        <dbReference type="ARBA" id="ARBA00004141"/>
    </source>
</evidence>
<dbReference type="AlphaFoldDB" id="A0A0K2LCT1"/>
<keyword evidence="8" id="KW-1185">Reference proteome</keyword>
<comment type="subcellular location">
    <subcellularLocation>
        <location evidence="1">Membrane</location>
        <topology evidence="1">Multi-pass membrane protein</topology>
    </subcellularLocation>
</comment>
<gene>
    <name evidence="7" type="ORF">JP39_06850</name>
</gene>
<sequence length="245" mass="27650">MMKNSSLKSLTKVKFKLLIKNFSAISGSLIAILFSILFRYTLSDSMFNGQRGQFILMMTVLFNSVMSSIMMISLPMAEEKEKKSLKLLVSSAISPSEYLIATLTPSFIVIMGTNLVLPLLSDVRIEVYFYLQYIVITFIMTVISMIIGLLIGILCKKVSDTSYFVTPIILPLILIPQFGTLNDTFKSISDFIYTGVLLKMLMNVVINQSIDFSIKSVFIVIVELIVLVNLFSYLYNKKGLKINEY</sequence>
<feature type="transmembrane region" description="Helical" evidence="5">
    <location>
        <begin position="98"/>
        <end position="117"/>
    </location>
</feature>
<evidence type="ECO:0000313" key="8">
    <source>
        <dbReference type="Proteomes" id="UP000061546"/>
    </source>
</evidence>
<dbReference type="Pfam" id="PF12698">
    <property type="entry name" value="ABC2_membrane_3"/>
    <property type="match status" value="1"/>
</dbReference>
<feature type="transmembrane region" description="Helical" evidence="5">
    <location>
        <begin position="161"/>
        <end position="179"/>
    </location>
</feature>
<reference evidence="7 8" key="1">
    <citation type="submission" date="2015-08" db="EMBL/GenBank/DDBJ databases">
        <title>Genomic sequence of Lactobacillus heilongjiangensis DSM 28069, isolated from Chinese traditional pickle.</title>
        <authorList>
            <person name="Jiang X."/>
            <person name="Zheng B."/>
            <person name="Cheng H."/>
        </authorList>
    </citation>
    <scope>NUCLEOTIDE SEQUENCE [LARGE SCALE GENOMIC DNA]</scope>
    <source>
        <strain evidence="7 8">DSM 28069</strain>
    </source>
</reference>
<dbReference type="KEGG" id="lhi:JP39_06850"/>
<dbReference type="EMBL" id="CP012559">
    <property type="protein sequence ID" value="ALB29106.1"/>
    <property type="molecule type" value="Genomic_DNA"/>
</dbReference>
<accession>A0A0K2LCT1</accession>
<evidence type="ECO:0000256" key="3">
    <source>
        <dbReference type="ARBA" id="ARBA00022989"/>
    </source>
</evidence>
<evidence type="ECO:0000313" key="7">
    <source>
        <dbReference type="EMBL" id="ALB29106.1"/>
    </source>
</evidence>
<evidence type="ECO:0000259" key="6">
    <source>
        <dbReference type="Pfam" id="PF12698"/>
    </source>
</evidence>
<organism evidence="7 8">
    <name type="scientific">Companilactobacillus heilongjiangensis</name>
    <dbReference type="NCBI Taxonomy" id="1074467"/>
    <lineage>
        <taxon>Bacteria</taxon>
        <taxon>Bacillati</taxon>
        <taxon>Bacillota</taxon>
        <taxon>Bacilli</taxon>
        <taxon>Lactobacillales</taxon>
        <taxon>Lactobacillaceae</taxon>
        <taxon>Companilactobacillus</taxon>
    </lineage>
</organism>
<dbReference type="InterPro" id="IPR013525">
    <property type="entry name" value="ABC2_TM"/>
</dbReference>
<dbReference type="OrthoDB" id="2323856at2"/>
<dbReference type="Proteomes" id="UP000061546">
    <property type="component" value="Chromosome"/>
</dbReference>
<feature type="transmembrane region" description="Helical" evidence="5">
    <location>
        <begin position="129"/>
        <end position="154"/>
    </location>
</feature>
<keyword evidence="2 5" id="KW-0812">Transmembrane</keyword>
<evidence type="ECO:0000256" key="5">
    <source>
        <dbReference type="SAM" id="Phobius"/>
    </source>
</evidence>
<feature type="transmembrane region" description="Helical" evidence="5">
    <location>
        <begin position="54"/>
        <end position="77"/>
    </location>
</feature>
<keyword evidence="3 5" id="KW-1133">Transmembrane helix</keyword>
<protein>
    <recommendedName>
        <fullName evidence="6">ABC-2 type transporter transmembrane domain-containing protein</fullName>
    </recommendedName>
</protein>
<feature type="transmembrane region" description="Helical" evidence="5">
    <location>
        <begin position="21"/>
        <end position="42"/>
    </location>
</feature>
<dbReference type="STRING" id="1074467.JP39_06850"/>
<keyword evidence="4 5" id="KW-0472">Membrane</keyword>
<dbReference type="GO" id="GO:0016020">
    <property type="term" value="C:membrane"/>
    <property type="evidence" value="ECO:0007669"/>
    <property type="project" value="UniProtKB-SubCell"/>
</dbReference>
<name>A0A0K2LCT1_9LACO</name>
<evidence type="ECO:0000256" key="2">
    <source>
        <dbReference type="ARBA" id="ARBA00022692"/>
    </source>
</evidence>
<dbReference type="GO" id="GO:0140359">
    <property type="term" value="F:ABC-type transporter activity"/>
    <property type="evidence" value="ECO:0007669"/>
    <property type="project" value="InterPro"/>
</dbReference>
<feature type="domain" description="ABC-2 type transporter transmembrane" evidence="6">
    <location>
        <begin position="55"/>
        <end position="231"/>
    </location>
</feature>
<dbReference type="RefSeq" id="WP_041499649.1">
    <property type="nucleotide sequence ID" value="NZ_BJDV01000001.1"/>
</dbReference>
<proteinExistence type="predicted"/>
<feature type="transmembrane region" description="Helical" evidence="5">
    <location>
        <begin position="217"/>
        <end position="235"/>
    </location>
</feature>